<evidence type="ECO:0000256" key="3">
    <source>
        <dbReference type="ARBA" id="ARBA00022741"/>
    </source>
</evidence>
<keyword evidence="5 7" id="KW-0067">ATP-binding</keyword>
<dbReference type="Proteomes" id="UP000195814">
    <property type="component" value="Chromosome"/>
</dbReference>
<dbReference type="InterPro" id="IPR011764">
    <property type="entry name" value="Biotin_carboxylation_dom"/>
</dbReference>
<dbReference type="AlphaFoldDB" id="A0A1Y0LE77"/>
<dbReference type="SMART" id="SM00797">
    <property type="entry name" value="AHS2"/>
    <property type="match status" value="1"/>
</dbReference>
<dbReference type="SUPFAM" id="SSF52440">
    <property type="entry name" value="PreATP-grasp domain"/>
    <property type="match status" value="1"/>
</dbReference>
<accession>A0A1Y0LE77</accession>
<dbReference type="InterPro" id="IPR003833">
    <property type="entry name" value="CT_C_D"/>
</dbReference>
<dbReference type="Pfam" id="PF00364">
    <property type="entry name" value="Biotin_lipoyl"/>
    <property type="match status" value="1"/>
</dbReference>
<reference evidence="14 15" key="1">
    <citation type="submission" date="2016-05" db="EMBL/GenBank/DDBJ databases">
        <title>Complete genome sequence of two 2,5-diketo-D-glunonic acid producing strain Tatumella citrea.</title>
        <authorList>
            <person name="Duan C."/>
            <person name="Yang J."/>
            <person name="Yang S."/>
        </authorList>
    </citation>
    <scope>NUCLEOTIDE SEQUENCE [LARGE SCALE GENOMIC DNA]</scope>
    <source>
        <strain evidence="13 14">ATCC 39140</strain>
        <strain evidence="12 15">DSM 13699</strain>
    </source>
</reference>
<dbReference type="InterPro" id="IPR016185">
    <property type="entry name" value="PreATP-grasp_dom_sf"/>
</dbReference>
<feature type="coiled-coil region" evidence="8">
    <location>
        <begin position="1069"/>
        <end position="1096"/>
    </location>
</feature>
<dbReference type="GO" id="GO:0005524">
    <property type="term" value="F:ATP binding"/>
    <property type="evidence" value="ECO:0007669"/>
    <property type="project" value="UniProtKB-UniRule"/>
</dbReference>
<dbReference type="GO" id="GO:0016787">
    <property type="term" value="F:hydrolase activity"/>
    <property type="evidence" value="ECO:0007669"/>
    <property type="project" value="UniProtKB-KW"/>
</dbReference>
<feature type="domain" description="Lipoyl-binding" evidence="9">
    <location>
        <begin position="1119"/>
        <end position="1197"/>
    </location>
</feature>
<keyword evidence="8" id="KW-0175">Coiled coil</keyword>
<evidence type="ECO:0000256" key="8">
    <source>
        <dbReference type="SAM" id="Coils"/>
    </source>
</evidence>
<dbReference type="Pfam" id="PF02682">
    <property type="entry name" value="CT_C_D"/>
    <property type="match status" value="1"/>
</dbReference>
<evidence type="ECO:0000256" key="7">
    <source>
        <dbReference type="PROSITE-ProRule" id="PRU00409"/>
    </source>
</evidence>
<dbReference type="EMBL" id="CP015581">
    <property type="protein sequence ID" value="ARU99908.1"/>
    <property type="molecule type" value="Genomic_DNA"/>
</dbReference>
<evidence type="ECO:0000256" key="4">
    <source>
        <dbReference type="ARBA" id="ARBA00022801"/>
    </source>
</evidence>
<evidence type="ECO:0000313" key="15">
    <source>
        <dbReference type="Proteomes" id="UP000195814"/>
    </source>
</evidence>
<dbReference type="SMART" id="SM00878">
    <property type="entry name" value="Biotin_carb_C"/>
    <property type="match status" value="1"/>
</dbReference>
<dbReference type="SMART" id="SM00796">
    <property type="entry name" value="AHS1"/>
    <property type="match status" value="1"/>
</dbReference>
<name>A0A1Y0LE77_TATCI</name>
<dbReference type="GO" id="GO:0016874">
    <property type="term" value="F:ligase activity"/>
    <property type="evidence" value="ECO:0007669"/>
    <property type="project" value="UniProtKB-KW"/>
</dbReference>
<dbReference type="PROSITE" id="PS50968">
    <property type="entry name" value="BIOTINYL_LIPOYL"/>
    <property type="match status" value="1"/>
</dbReference>
<dbReference type="Pfam" id="PF02786">
    <property type="entry name" value="CPSase_L_D2"/>
    <property type="match status" value="1"/>
</dbReference>
<dbReference type="Pfam" id="PF02785">
    <property type="entry name" value="Biotin_carb_C"/>
    <property type="match status" value="1"/>
</dbReference>
<dbReference type="KEGG" id="tci:A7K98_20435"/>
<keyword evidence="14" id="KW-1185">Reference proteome</keyword>
<evidence type="ECO:0000259" key="11">
    <source>
        <dbReference type="PROSITE" id="PS50979"/>
    </source>
</evidence>
<dbReference type="PANTHER" id="PTHR18866">
    <property type="entry name" value="CARBOXYLASE:PYRUVATE/ACETYL-COA/PROPIONYL-COA CARBOXYLASE"/>
    <property type="match status" value="1"/>
</dbReference>
<dbReference type="Pfam" id="PF02626">
    <property type="entry name" value="CT_A_B"/>
    <property type="match status" value="1"/>
</dbReference>
<evidence type="ECO:0000256" key="5">
    <source>
        <dbReference type="ARBA" id="ARBA00022840"/>
    </source>
</evidence>
<dbReference type="CDD" id="cd06850">
    <property type="entry name" value="biotinyl_domain"/>
    <property type="match status" value="1"/>
</dbReference>
<dbReference type="InterPro" id="IPR029000">
    <property type="entry name" value="Cyclophilin-like_dom_sf"/>
</dbReference>
<evidence type="ECO:0000313" key="14">
    <source>
        <dbReference type="Proteomes" id="UP000195729"/>
    </source>
</evidence>
<dbReference type="InterPro" id="IPR011054">
    <property type="entry name" value="Rudment_hybrid_motif"/>
</dbReference>
<dbReference type="NCBIfam" id="TIGR00724">
    <property type="entry name" value="urea_amlyse_rel"/>
    <property type="match status" value="1"/>
</dbReference>
<comment type="cofactor">
    <cofactor evidence="1">
        <name>biotin</name>
        <dbReference type="ChEBI" id="CHEBI:57586"/>
    </cofactor>
</comment>
<evidence type="ECO:0000256" key="1">
    <source>
        <dbReference type="ARBA" id="ARBA00001953"/>
    </source>
</evidence>
<dbReference type="InterPro" id="IPR005482">
    <property type="entry name" value="Biotin_COase_C"/>
</dbReference>
<dbReference type="SUPFAM" id="SSF51246">
    <property type="entry name" value="Rudiment single hybrid motif"/>
    <property type="match status" value="1"/>
</dbReference>
<dbReference type="SUPFAM" id="SSF50891">
    <property type="entry name" value="Cyclophilin-like"/>
    <property type="match status" value="2"/>
</dbReference>
<keyword evidence="6" id="KW-0092">Biotin</keyword>
<dbReference type="InterPro" id="IPR000089">
    <property type="entry name" value="Biotin_lipoyl"/>
</dbReference>
<keyword evidence="2" id="KW-0436">Ligase</keyword>
<evidence type="ECO:0000313" key="12">
    <source>
        <dbReference type="EMBL" id="ARU95868.1"/>
    </source>
</evidence>
<dbReference type="SUPFAM" id="SSF51230">
    <property type="entry name" value="Single hybrid motif"/>
    <property type="match status" value="1"/>
</dbReference>
<dbReference type="Gene3D" id="3.30.1360.40">
    <property type="match status" value="1"/>
</dbReference>
<protein>
    <submittedName>
        <fullName evidence="12">Urea carboxylase</fullName>
    </submittedName>
</protein>
<dbReference type="PROSITE" id="PS00867">
    <property type="entry name" value="CPSASE_2"/>
    <property type="match status" value="1"/>
</dbReference>
<dbReference type="InterPro" id="IPR014084">
    <property type="entry name" value="Urea_COase"/>
</dbReference>
<keyword evidence="4" id="KW-0378">Hydrolase</keyword>
<organism evidence="12 15">
    <name type="scientific">Tatumella citrea</name>
    <name type="common">Pantoea citrea</name>
    <dbReference type="NCBI Taxonomy" id="53336"/>
    <lineage>
        <taxon>Bacteria</taxon>
        <taxon>Pseudomonadati</taxon>
        <taxon>Pseudomonadota</taxon>
        <taxon>Gammaproteobacteria</taxon>
        <taxon>Enterobacterales</taxon>
        <taxon>Erwiniaceae</taxon>
        <taxon>Tatumella</taxon>
    </lineage>
</organism>
<dbReference type="EMBL" id="CP015579">
    <property type="protein sequence ID" value="ARU95868.1"/>
    <property type="molecule type" value="Genomic_DNA"/>
</dbReference>
<dbReference type="Proteomes" id="UP000195729">
    <property type="component" value="Chromosome"/>
</dbReference>
<dbReference type="Gene3D" id="2.40.50.100">
    <property type="match status" value="1"/>
</dbReference>
<dbReference type="InterPro" id="IPR050856">
    <property type="entry name" value="Biotin_carboxylase_complex"/>
</dbReference>
<dbReference type="PROSITE" id="PS50975">
    <property type="entry name" value="ATP_GRASP"/>
    <property type="match status" value="1"/>
</dbReference>
<feature type="domain" description="Biotin carboxylation" evidence="11">
    <location>
        <begin position="1"/>
        <end position="450"/>
    </location>
</feature>
<dbReference type="PROSITE" id="PS50979">
    <property type="entry name" value="BC"/>
    <property type="match status" value="1"/>
</dbReference>
<dbReference type="InterPro" id="IPR005481">
    <property type="entry name" value="BC-like_N"/>
</dbReference>
<keyword evidence="3 7" id="KW-0547">Nucleotide-binding</keyword>
<evidence type="ECO:0000259" key="10">
    <source>
        <dbReference type="PROSITE" id="PS50975"/>
    </source>
</evidence>
<dbReference type="InterPro" id="IPR003778">
    <property type="entry name" value="CT_A_B"/>
</dbReference>
<dbReference type="GO" id="GO:0046872">
    <property type="term" value="F:metal ion binding"/>
    <property type="evidence" value="ECO:0007669"/>
    <property type="project" value="InterPro"/>
</dbReference>
<feature type="domain" description="ATP-grasp" evidence="10">
    <location>
        <begin position="120"/>
        <end position="317"/>
    </location>
</feature>
<dbReference type="NCBIfam" id="TIGR02712">
    <property type="entry name" value="urea_carbox"/>
    <property type="match status" value="1"/>
</dbReference>
<dbReference type="OrthoDB" id="9763189at2"/>
<sequence>MFTCVLIANRGAIAVRIIRTLKLMGIRSVAVYAEADRHSLHVRLADDAYFLGNGNVRDTYLDQDKLLSVAAQCQADAIHPGYGFLSENAGFVERCHQQGVIFLGPTTEQMAAFGLKHRARQLAKENHVPLLPGSGLLQDAPQALAAAAEIGYPVMLKSTAGGGGIGMQRCDDADSLSEAFTRVKRLAGNNFADDGVFLEKFIAEARHIEVQIFGDGKGDVISLGERDCSAQRRNQKVIEETPAPGLSAEVRKALAETAVRLGKAVNYRSAGTVEYVFDVRSEQFYFLEVNTRLQVEHGVTEMVYGVDIVSWMVQLGAGNLPPLSSLAELTPKGHAIQVRLYAEDPAKQFQPCAGLLSQVSFPASVADAQLRIDSWIDSGSDISPLYDPMLAKVIVHSDDRAQALQALSTTLHDISLYGIETNLNYLRYLLQQPTVLQGKVITSTLSDITCQPATLDVMTAGTLTSIQDATGRQGYWHIGVPPSGPFDQRSFRLGNRLLGNDEDAAGLEITLNGPVLRFNQDCAIVITGAMIEARLDNQPLPMWQICNITAGQTLSLGRVTGHGCRSYLLLAGGLDCPVYLGSRSTFTLGKFGGHAGRQLRSGDVLHLAAPEIRTPRALPAALLPEDETVTCLRVIYGPQGAPKYFTPQDITQFFDAVWQVHYNSSRTGIRLIGPKPEWARSDGGEAGMHPSNIHDNAYAFGTVDFTGDMPVILGPDGPSLGGFVCPATVIHADLWKLGQLKSGDKLRFIPVSLEDADLLASAGEQEILTLTAQPPATIVESLQDPQLWHREPQQTQPSVSYLAAGDRFILVEYGSPVLDIALRFRVHALMQWLEQHPLPGMLELTPGIRTLQVHFDSQQIPRLSLIRHLQQAETSLGDLQQASVPSRTVWLPLSWDDDACREAIEKYSQSVRPGAPWCPDNIEFIRRINGLESVEQVKNIVFDASYLVMGLGDVYLGAPVATPLDPRHRLVTTKYNPARTWTAENSVGIGGAYLCVYGMEGPGGYQFVGRTLQMWNRDRPTSDFVKPWLLRFFDQIRFYPVSADELLRIRQAFPYGNYPLRVEEGVFRLESYLQDLQSQQQQIDEFERHRQSAFEKELSRWRADGQFTFDSSLPAPLSEEQHTIPEGCYGIDSLVSGSVWQWLVKPGENIRQGQQLGILESMKMEIAVISPVSGTLQQVIRQQGEQVEAGQTLLIIELADDGEQGVTE</sequence>
<dbReference type="InterPro" id="IPR005479">
    <property type="entry name" value="CPAse_ATP-bd"/>
</dbReference>
<dbReference type="Gene3D" id="3.30.470.20">
    <property type="entry name" value="ATP-grasp fold, B domain"/>
    <property type="match status" value="1"/>
</dbReference>
<dbReference type="InterPro" id="IPR011053">
    <property type="entry name" value="Single_hybrid_motif"/>
</dbReference>
<dbReference type="Pfam" id="PF00289">
    <property type="entry name" value="Biotin_carb_N"/>
    <property type="match status" value="1"/>
</dbReference>
<dbReference type="SUPFAM" id="SSF56059">
    <property type="entry name" value="Glutathione synthetase ATP-binding domain-like"/>
    <property type="match status" value="1"/>
</dbReference>
<evidence type="ECO:0000313" key="13">
    <source>
        <dbReference type="EMBL" id="ARU99908.1"/>
    </source>
</evidence>
<dbReference type="RefSeq" id="WP_087490207.1">
    <property type="nucleotide sequence ID" value="NZ_CP015579.1"/>
</dbReference>
<gene>
    <name evidence="12" type="ORF">A7K98_20435</name>
    <name evidence="13" type="ORF">A7K99_20420</name>
</gene>
<dbReference type="InterPro" id="IPR011761">
    <property type="entry name" value="ATP-grasp"/>
</dbReference>
<evidence type="ECO:0000259" key="9">
    <source>
        <dbReference type="PROSITE" id="PS50968"/>
    </source>
</evidence>
<proteinExistence type="predicted"/>
<evidence type="ECO:0000256" key="2">
    <source>
        <dbReference type="ARBA" id="ARBA00022598"/>
    </source>
</evidence>
<dbReference type="Gene3D" id="2.40.100.10">
    <property type="entry name" value="Cyclophilin-like"/>
    <property type="match status" value="2"/>
</dbReference>
<dbReference type="SUPFAM" id="SSF160467">
    <property type="entry name" value="PH0987 N-terminal domain-like"/>
    <property type="match status" value="1"/>
</dbReference>
<dbReference type="PROSITE" id="PS00866">
    <property type="entry name" value="CPSASE_1"/>
    <property type="match status" value="1"/>
</dbReference>
<evidence type="ECO:0000256" key="6">
    <source>
        <dbReference type="ARBA" id="ARBA00023267"/>
    </source>
</evidence>
<dbReference type="PANTHER" id="PTHR18866:SF128">
    <property type="entry name" value="UREA AMIDOLYASE"/>
    <property type="match status" value="1"/>
</dbReference>